<reference evidence="1 2" key="1">
    <citation type="submission" date="2016-11" db="EMBL/GenBank/DDBJ databases">
        <authorList>
            <person name="Jaros S."/>
            <person name="Januszkiewicz K."/>
            <person name="Wedrychowicz H."/>
        </authorList>
    </citation>
    <scope>NUCLEOTIDE SEQUENCE [LARGE SCALE GENOMIC DNA]</scope>
    <source>
        <strain evidence="1 2">DSM 27406</strain>
    </source>
</reference>
<dbReference type="Pfam" id="PF10127">
    <property type="entry name" value="RlaP"/>
    <property type="match status" value="1"/>
</dbReference>
<keyword evidence="1" id="KW-0808">Transferase</keyword>
<gene>
    <name evidence="1" type="ORF">SAMN05444266_104114</name>
</gene>
<accession>A0A1M7BXJ1</accession>
<evidence type="ECO:0000313" key="2">
    <source>
        <dbReference type="Proteomes" id="UP000184420"/>
    </source>
</evidence>
<evidence type="ECO:0000313" key="1">
    <source>
        <dbReference type="EMBL" id="SHL59603.1"/>
    </source>
</evidence>
<dbReference type="EMBL" id="FRBL01000004">
    <property type="protein sequence ID" value="SHL59603.1"/>
    <property type="molecule type" value="Genomic_DNA"/>
</dbReference>
<dbReference type="STRING" id="1419482.SAMN05444266_104114"/>
<dbReference type="InterPro" id="IPR018775">
    <property type="entry name" value="RlaP"/>
</dbReference>
<dbReference type="GO" id="GO:0016740">
    <property type="term" value="F:transferase activity"/>
    <property type="evidence" value="ECO:0007669"/>
    <property type="project" value="UniProtKB-KW"/>
</dbReference>
<dbReference type="Proteomes" id="UP000184420">
    <property type="component" value="Unassembled WGS sequence"/>
</dbReference>
<dbReference type="PANTHER" id="PTHR34817:SF1">
    <property type="entry name" value="NUCLEOTIDYLTRANSFERASE"/>
    <property type="match status" value="1"/>
</dbReference>
<dbReference type="AlphaFoldDB" id="A0A1M7BXJ1"/>
<organism evidence="1 2">
    <name type="scientific">Chitinophaga jiangningensis</name>
    <dbReference type="NCBI Taxonomy" id="1419482"/>
    <lineage>
        <taxon>Bacteria</taxon>
        <taxon>Pseudomonadati</taxon>
        <taxon>Bacteroidota</taxon>
        <taxon>Chitinophagia</taxon>
        <taxon>Chitinophagales</taxon>
        <taxon>Chitinophagaceae</taxon>
        <taxon>Chitinophaga</taxon>
    </lineage>
</organism>
<keyword evidence="2" id="KW-1185">Reference proteome</keyword>
<dbReference type="RefSeq" id="WP_073080687.1">
    <property type="nucleotide sequence ID" value="NZ_FRBL01000004.1"/>
</dbReference>
<dbReference type="PANTHER" id="PTHR34817">
    <property type="entry name" value="NUCLEOTIDYLTRANSFERASE"/>
    <property type="match status" value="1"/>
</dbReference>
<name>A0A1M7BXJ1_9BACT</name>
<dbReference type="OrthoDB" id="243791at2"/>
<proteinExistence type="predicted"/>
<protein>
    <submittedName>
        <fullName evidence="1">Predicted nucleotidyltransferase</fullName>
    </submittedName>
</protein>
<sequence length="349" mass="40026">MTFEELMQAPQQLLLKCISGSNAYNLALPTSDTDIKGIFVLPKQAFYGLTYTPQVNNSSNDEVFFEIGRFIELLCKNNPNILELLNTPEHCVLFRHPLMALIHPKDFLSKLCQDTFAGYAKTQIRKASGLNKKINKSFEKTRKTVADFCYVVSGNGSQPLATWLQENNLQQESCGLTALPNFRDGYLIYHHPHLRGIFSGEQANDVQLSSIPKGVEPLAVMTFNKDAYSVYCREYLEYWQWVDNRNEQRYQGTLAHGKSYDAKNMMHTFRLLSMAEEIARYQEVRVHRSDREALLKIRSGAYEYEELMDLINAKLDNMDALYAASGLPDAPDSRKAEALLVQIREEYYR</sequence>